<name>A0A2I0JWH5_PUNGR</name>
<dbReference type="AlphaFoldDB" id="A0A2I0JWH5"/>
<proteinExistence type="predicted"/>
<dbReference type="EMBL" id="PGOL01001140">
    <property type="protein sequence ID" value="PKI60625.1"/>
    <property type="molecule type" value="Genomic_DNA"/>
</dbReference>
<protein>
    <submittedName>
        <fullName evidence="1">Uncharacterized protein</fullName>
    </submittedName>
</protein>
<evidence type="ECO:0000313" key="1">
    <source>
        <dbReference type="EMBL" id="PKI60625.1"/>
    </source>
</evidence>
<organism evidence="1 2">
    <name type="scientific">Punica granatum</name>
    <name type="common">Pomegranate</name>
    <dbReference type="NCBI Taxonomy" id="22663"/>
    <lineage>
        <taxon>Eukaryota</taxon>
        <taxon>Viridiplantae</taxon>
        <taxon>Streptophyta</taxon>
        <taxon>Embryophyta</taxon>
        <taxon>Tracheophyta</taxon>
        <taxon>Spermatophyta</taxon>
        <taxon>Magnoliopsida</taxon>
        <taxon>eudicotyledons</taxon>
        <taxon>Gunneridae</taxon>
        <taxon>Pentapetalae</taxon>
        <taxon>rosids</taxon>
        <taxon>malvids</taxon>
        <taxon>Myrtales</taxon>
        <taxon>Lythraceae</taxon>
        <taxon>Punica</taxon>
    </lineage>
</organism>
<dbReference type="Proteomes" id="UP000233551">
    <property type="component" value="Unassembled WGS sequence"/>
</dbReference>
<reference evidence="1 2" key="1">
    <citation type="submission" date="2017-11" db="EMBL/GenBank/DDBJ databases">
        <title>De-novo sequencing of pomegranate (Punica granatum L.) genome.</title>
        <authorList>
            <person name="Akparov Z."/>
            <person name="Amiraslanov A."/>
            <person name="Hajiyeva S."/>
            <person name="Abbasov M."/>
            <person name="Kaur K."/>
            <person name="Hamwieh A."/>
            <person name="Solovyev V."/>
            <person name="Salamov A."/>
            <person name="Braich B."/>
            <person name="Kosarev P."/>
            <person name="Mahmoud A."/>
            <person name="Hajiyev E."/>
            <person name="Babayeva S."/>
            <person name="Izzatullayeva V."/>
            <person name="Mammadov A."/>
            <person name="Mammadov A."/>
            <person name="Sharifova S."/>
            <person name="Ojaghi J."/>
            <person name="Eynullazada K."/>
            <person name="Bayramov B."/>
            <person name="Abdulazimova A."/>
            <person name="Shahmuradov I."/>
        </authorList>
    </citation>
    <scope>NUCLEOTIDE SEQUENCE [LARGE SCALE GENOMIC DNA]</scope>
    <source>
        <strain evidence="2">cv. AG2017</strain>
        <tissue evidence="1">Leaf</tissue>
    </source>
</reference>
<sequence>MEMLIRDAPVFILWKWPVAGALCDVSDHLLLFFTLRTSWRVHVVEANGCSRKTVASMLSDSLNSPCLWLHRGYLIVEHLPCQSIRKWFEKNSRGSVNSCIALRLWSMCPCEGGQRRQCISIQSATPTEVDEIHFLIGGMIVLESPTTEGWVMLCWNLPAKVGTTRLSCEDMVVAVQTSDAGNKVINEHASKQTGSSLNPLNMSLVESPSCTDPNVDFRRGPHAHDLKSRGLTDCSTFPWGRVTDTREKESPLIILQPVGRGRISYLGLGVWNT</sequence>
<gene>
    <name evidence="1" type="ORF">CRG98_018975</name>
</gene>
<comment type="caution">
    <text evidence="1">The sequence shown here is derived from an EMBL/GenBank/DDBJ whole genome shotgun (WGS) entry which is preliminary data.</text>
</comment>
<keyword evidence="2" id="KW-1185">Reference proteome</keyword>
<evidence type="ECO:0000313" key="2">
    <source>
        <dbReference type="Proteomes" id="UP000233551"/>
    </source>
</evidence>
<accession>A0A2I0JWH5</accession>